<protein>
    <recommendedName>
        <fullName evidence="5">NFX1-type zinc finger-containing protein 1</fullName>
    </recommendedName>
</protein>
<feature type="non-terminal residue" evidence="3">
    <location>
        <position position="1"/>
    </location>
</feature>
<dbReference type="Gene3D" id="3.40.50.300">
    <property type="entry name" value="P-loop containing nucleotide triphosphate hydrolases"/>
    <property type="match status" value="1"/>
</dbReference>
<dbReference type="InterPro" id="IPR027417">
    <property type="entry name" value="P-loop_NTPase"/>
</dbReference>
<organism evidence="3 4">
    <name type="scientific">Timema podura</name>
    <name type="common">Walking stick</name>
    <dbReference type="NCBI Taxonomy" id="61482"/>
    <lineage>
        <taxon>Eukaryota</taxon>
        <taxon>Metazoa</taxon>
        <taxon>Ecdysozoa</taxon>
        <taxon>Arthropoda</taxon>
        <taxon>Hexapoda</taxon>
        <taxon>Insecta</taxon>
        <taxon>Pterygota</taxon>
        <taxon>Neoptera</taxon>
        <taxon>Polyneoptera</taxon>
        <taxon>Phasmatodea</taxon>
        <taxon>Timematodea</taxon>
        <taxon>Timematoidea</taxon>
        <taxon>Timematidae</taxon>
        <taxon>Timema</taxon>
    </lineage>
</organism>
<feature type="non-terminal residue" evidence="3">
    <location>
        <position position="124"/>
    </location>
</feature>
<feature type="domain" description="DNA2/NAM7 helicase-like C-terminal" evidence="2">
    <location>
        <begin position="56"/>
        <end position="104"/>
    </location>
</feature>
<comment type="caution">
    <text evidence="3">The sequence shown here is derived from an EMBL/GenBank/DDBJ whole genome shotgun (WGS) entry which is preliminary data.</text>
</comment>
<evidence type="ECO:0008006" key="5">
    <source>
        <dbReference type="Google" id="ProtNLM"/>
    </source>
</evidence>
<dbReference type="SUPFAM" id="SSF52540">
    <property type="entry name" value="P-loop containing nucleoside triphosphate hydrolases"/>
    <property type="match status" value="1"/>
</dbReference>
<reference evidence="3" key="1">
    <citation type="submission" date="2021-03" db="EMBL/GenBank/DDBJ databases">
        <authorList>
            <person name="Tran Van P."/>
        </authorList>
    </citation>
    <scope>NUCLEOTIDE SEQUENCE</scope>
</reference>
<feature type="domain" description="DNA2/NAM7 helicase helicase" evidence="1">
    <location>
        <begin position="7"/>
        <end position="42"/>
    </location>
</feature>
<dbReference type="InterPro" id="IPR041679">
    <property type="entry name" value="DNA2/NAM7-like_C"/>
</dbReference>
<keyword evidence="4" id="KW-1185">Reference proteome</keyword>
<evidence type="ECO:0000259" key="2">
    <source>
        <dbReference type="Pfam" id="PF13087"/>
    </source>
</evidence>
<dbReference type="PANTHER" id="PTHR10887">
    <property type="entry name" value="DNA2/NAM7 HELICASE FAMILY"/>
    <property type="match status" value="1"/>
</dbReference>
<dbReference type="Pfam" id="PF13087">
    <property type="entry name" value="AAA_12"/>
    <property type="match status" value="1"/>
</dbReference>
<gene>
    <name evidence="3" type="ORF">TPAB3V08_LOCUS13854</name>
</gene>
<accession>A0ABN7PGL7</accession>
<dbReference type="Proteomes" id="UP001153148">
    <property type="component" value="Unassembled WGS sequence"/>
</dbReference>
<name>A0ABN7PGL7_TIMPD</name>
<proteinExistence type="predicted"/>
<evidence type="ECO:0000313" key="3">
    <source>
        <dbReference type="EMBL" id="CAG2066911.1"/>
    </source>
</evidence>
<dbReference type="EMBL" id="CAJPIN010060627">
    <property type="protein sequence ID" value="CAG2066911.1"/>
    <property type="molecule type" value="Genomic_DNA"/>
</dbReference>
<dbReference type="PANTHER" id="PTHR10887:SF341">
    <property type="entry name" value="NFX1-TYPE ZINC FINGER-CONTAINING PROTEIN 1"/>
    <property type="match status" value="1"/>
</dbReference>
<dbReference type="InterPro" id="IPR045055">
    <property type="entry name" value="DNA2/NAM7-like"/>
</dbReference>
<dbReference type="Pfam" id="PF13086">
    <property type="entry name" value="AAA_11"/>
    <property type="match status" value="1"/>
</dbReference>
<dbReference type="InterPro" id="IPR041677">
    <property type="entry name" value="DNA2/NAM7_AAA_11"/>
</dbReference>
<sequence length="124" mass="14190">LIFLVSVIVEEAAEVLEPHIVVSLTKDCQHLILIGDHKQLRPSNAVFKLAQEFKFDVSLFERMLNNGLHCKVLQTQHRMRPEIAELITPTIYPGLMNHSSVETYPNVKGMLKNVYFVKHNKPEA</sequence>
<evidence type="ECO:0000313" key="4">
    <source>
        <dbReference type="Proteomes" id="UP001153148"/>
    </source>
</evidence>
<evidence type="ECO:0000259" key="1">
    <source>
        <dbReference type="Pfam" id="PF13086"/>
    </source>
</evidence>